<dbReference type="AlphaFoldDB" id="A0A3N6N033"/>
<evidence type="ECO:0000259" key="7">
    <source>
        <dbReference type="Pfam" id="PF17188"/>
    </source>
</evidence>
<dbReference type="Pfam" id="PF03888">
    <property type="entry name" value="MucB_RseB"/>
    <property type="match status" value="1"/>
</dbReference>
<comment type="caution">
    <text evidence="8">The sequence shown here is derived from an EMBL/GenBank/DDBJ whole genome shotgun (WGS) entry which is preliminary data.</text>
</comment>
<dbReference type="Gene3D" id="3.30.200.100">
    <property type="entry name" value="MucB/RseB, C-terminal domain"/>
    <property type="match status" value="1"/>
</dbReference>
<dbReference type="GO" id="GO:0030288">
    <property type="term" value="C:outer membrane-bounded periplasmic space"/>
    <property type="evidence" value="ECO:0007669"/>
    <property type="project" value="TreeGrafter"/>
</dbReference>
<evidence type="ECO:0000256" key="3">
    <source>
        <dbReference type="ARBA" id="ARBA00022729"/>
    </source>
</evidence>
<dbReference type="PANTHER" id="PTHR38782">
    <property type="match status" value="1"/>
</dbReference>
<dbReference type="OrthoDB" id="7067274at2"/>
<comment type="similarity">
    <text evidence="2">Belongs to the RseB family.</text>
</comment>
<dbReference type="CDD" id="cd16327">
    <property type="entry name" value="RseB"/>
    <property type="match status" value="1"/>
</dbReference>
<feature type="chain" id="PRO_5018053472" evidence="5">
    <location>
        <begin position="34"/>
        <end position="352"/>
    </location>
</feature>
<gene>
    <name evidence="8" type="ORF">D1Y85_00300</name>
</gene>
<dbReference type="InterPro" id="IPR005588">
    <property type="entry name" value="MucB_RseB"/>
</dbReference>
<evidence type="ECO:0000313" key="8">
    <source>
        <dbReference type="EMBL" id="RQH09638.1"/>
    </source>
</evidence>
<feature type="domain" description="MucB/RseB N-terminal" evidence="6">
    <location>
        <begin position="50"/>
        <end position="224"/>
    </location>
</feature>
<sequence>MQTLRFNKTTNWGRLPAFLCCAAVLLTALPVVASTPQGASTPDAAAQQGAAHWLDRVHQAAQQQNYEGTFVYQRGAFVQSSRITHFATKTDGEYEQLESLEGKPRKLFRHNDDVYTFVPERKLLVVEKRQNKDAFPALLSTSAAQVLSVYTPKMLGTDRVAGIDSKVIELDPKDAYRFAYKFWADAKTGLLLRAQTIDPSTGQVLEQLAFTQVRIGVPLDNAAIINGMRNTAGWNVVHPPLEPVDMEAQGWRFGTTVPGFRKIRELRRPMAASDSSDPPIPVDQAVFSDGLAAISIFVEPVAHNNRKEGSGSDGATHVLVKRSGDYWITLLGEVPQTTLQQFASAIEYKAPR</sequence>
<dbReference type="Pfam" id="PF17188">
    <property type="entry name" value="MucB_RseB_C"/>
    <property type="match status" value="1"/>
</dbReference>
<comment type="subcellular location">
    <subcellularLocation>
        <location evidence="1">Periplasm</location>
    </subcellularLocation>
</comment>
<dbReference type="Proteomes" id="UP000272778">
    <property type="component" value="Unassembled WGS sequence"/>
</dbReference>
<dbReference type="PIRSF" id="PIRSF005427">
    <property type="entry name" value="RseB"/>
    <property type="match status" value="1"/>
</dbReference>
<feature type="signal peptide" evidence="5">
    <location>
        <begin position="1"/>
        <end position="33"/>
    </location>
</feature>
<reference evidence="8 9" key="1">
    <citation type="submission" date="2018-11" db="EMBL/GenBank/DDBJ databases">
        <title>Paraburkholderia sp. DHOA04, isolated from soil.</title>
        <authorList>
            <person name="Gao Z.-H."/>
            <person name="Qiu L.-H."/>
            <person name="Fu J.-C."/>
        </authorList>
    </citation>
    <scope>NUCLEOTIDE SEQUENCE [LARGE SCALE GENOMIC DNA]</scope>
    <source>
        <strain evidence="8 9">DHOA04</strain>
    </source>
</reference>
<protein>
    <submittedName>
        <fullName evidence="8">Sugar dehydratase</fullName>
    </submittedName>
</protein>
<keyword evidence="4" id="KW-0574">Periplasm</keyword>
<evidence type="ECO:0000256" key="4">
    <source>
        <dbReference type="ARBA" id="ARBA00022764"/>
    </source>
</evidence>
<proteinExistence type="inferred from homology"/>
<evidence type="ECO:0000256" key="5">
    <source>
        <dbReference type="SAM" id="SignalP"/>
    </source>
</evidence>
<dbReference type="PANTHER" id="PTHR38782:SF1">
    <property type="entry name" value="SIGMA-E FACTOR REGULATORY PROTEIN RSEB"/>
    <property type="match status" value="1"/>
</dbReference>
<dbReference type="GO" id="GO:0032885">
    <property type="term" value="P:regulation of polysaccharide biosynthetic process"/>
    <property type="evidence" value="ECO:0007669"/>
    <property type="project" value="TreeGrafter"/>
</dbReference>
<keyword evidence="3 5" id="KW-0732">Signal</keyword>
<keyword evidence="9" id="KW-1185">Reference proteome</keyword>
<dbReference type="InterPro" id="IPR033436">
    <property type="entry name" value="MucB/RseB_C"/>
</dbReference>
<evidence type="ECO:0000259" key="6">
    <source>
        <dbReference type="Pfam" id="PF03888"/>
    </source>
</evidence>
<evidence type="ECO:0000256" key="2">
    <source>
        <dbReference type="ARBA" id="ARBA00008150"/>
    </source>
</evidence>
<evidence type="ECO:0000313" key="9">
    <source>
        <dbReference type="Proteomes" id="UP000272778"/>
    </source>
</evidence>
<dbReference type="InterPro" id="IPR033434">
    <property type="entry name" value="MucB/RseB_N"/>
</dbReference>
<feature type="domain" description="MucB/RseB C-terminal" evidence="7">
    <location>
        <begin position="247"/>
        <end position="347"/>
    </location>
</feature>
<name>A0A3N6N033_9BURK</name>
<dbReference type="EMBL" id="RQIS01000001">
    <property type="protein sequence ID" value="RQH09638.1"/>
    <property type="molecule type" value="Genomic_DNA"/>
</dbReference>
<organism evidence="8 9">
    <name type="scientific">Paraburkholderia dinghuensis</name>
    <dbReference type="NCBI Taxonomy" id="2305225"/>
    <lineage>
        <taxon>Bacteria</taxon>
        <taxon>Pseudomonadati</taxon>
        <taxon>Pseudomonadota</taxon>
        <taxon>Betaproteobacteria</taxon>
        <taxon>Burkholderiales</taxon>
        <taxon>Burkholderiaceae</taxon>
        <taxon>Paraburkholderia</taxon>
    </lineage>
</organism>
<dbReference type="GO" id="GO:0045152">
    <property type="term" value="F:antisigma factor binding"/>
    <property type="evidence" value="ECO:0007669"/>
    <property type="project" value="TreeGrafter"/>
</dbReference>
<dbReference type="Gene3D" id="2.50.20.10">
    <property type="entry name" value="Lipoprotein localisation LolA/LolB/LppX"/>
    <property type="match status" value="1"/>
</dbReference>
<dbReference type="RefSeq" id="WP_124149043.1">
    <property type="nucleotide sequence ID" value="NZ_RQIS01000001.1"/>
</dbReference>
<dbReference type="InterPro" id="IPR038484">
    <property type="entry name" value="MucB/RseB_C_sf"/>
</dbReference>
<evidence type="ECO:0000256" key="1">
    <source>
        <dbReference type="ARBA" id="ARBA00004418"/>
    </source>
</evidence>
<accession>A0A3N6N033</accession>